<reference evidence="2" key="1">
    <citation type="submission" date="2022-11" db="UniProtKB">
        <authorList>
            <consortium name="WormBaseParasite"/>
        </authorList>
    </citation>
    <scope>IDENTIFICATION</scope>
</reference>
<dbReference type="InterPro" id="IPR029063">
    <property type="entry name" value="SAM-dependent_MTases_sf"/>
</dbReference>
<dbReference type="Gene3D" id="3.40.50.150">
    <property type="entry name" value="Vaccinia Virus protein VP39"/>
    <property type="match status" value="1"/>
</dbReference>
<proteinExistence type="predicted"/>
<evidence type="ECO:0000313" key="2">
    <source>
        <dbReference type="WBParaSite" id="PEQ_0000401901-mRNA-1"/>
    </source>
</evidence>
<keyword evidence="1" id="KW-1185">Reference proteome</keyword>
<protein>
    <submittedName>
        <fullName evidence="2">Uncharacterized protein</fullName>
    </submittedName>
</protein>
<accession>A0A914RQ12</accession>
<organism evidence="1 2">
    <name type="scientific">Parascaris equorum</name>
    <name type="common">Equine roundworm</name>
    <dbReference type="NCBI Taxonomy" id="6256"/>
    <lineage>
        <taxon>Eukaryota</taxon>
        <taxon>Metazoa</taxon>
        <taxon>Ecdysozoa</taxon>
        <taxon>Nematoda</taxon>
        <taxon>Chromadorea</taxon>
        <taxon>Rhabditida</taxon>
        <taxon>Spirurina</taxon>
        <taxon>Ascaridomorpha</taxon>
        <taxon>Ascaridoidea</taxon>
        <taxon>Ascarididae</taxon>
        <taxon>Parascaris</taxon>
    </lineage>
</organism>
<dbReference type="WBParaSite" id="PEQ_0000401901-mRNA-1">
    <property type="protein sequence ID" value="PEQ_0000401901-mRNA-1"/>
    <property type="gene ID" value="PEQ_0000401901"/>
</dbReference>
<evidence type="ECO:0000313" key="1">
    <source>
        <dbReference type="Proteomes" id="UP000887564"/>
    </source>
</evidence>
<dbReference type="AlphaFoldDB" id="A0A914RQ12"/>
<dbReference type="Proteomes" id="UP000887564">
    <property type="component" value="Unplaced"/>
</dbReference>
<name>A0A914RQ12_PAREQ</name>
<sequence>MHTRTSAWSYGRVPLTLTFQMEVARRICAPIDSDARALFGECRVFSH</sequence>